<feature type="transmembrane region" description="Helical" evidence="1">
    <location>
        <begin position="139"/>
        <end position="157"/>
    </location>
</feature>
<feature type="transmembrane region" description="Helical" evidence="1">
    <location>
        <begin position="199"/>
        <end position="217"/>
    </location>
</feature>
<feature type="transmembrane region" description="Helical" evidence="1">
    <location>
        <begin position="465"/>
        <end position="483"/>
    </location>
</feature>
<feature type="transmembrane region" description="Helical" evidence="1">
    <location>
        <begin position="438"/>
        <end position="459"/>
    </location>
</feature>
<sequence>MSNPSLKEYIFKDPNNRPYVWTAIIGIILQLMFFKYLYPFASYINGDSYAYMETAHQNLSINTYPVGYSMFIRLFSVFTHSDTALVVFQYLMLQASLLSLVFTLFYFYDPHRYTRIGLFGFMLFNPVFLYLANYVSSDTLFLSLSITWFTILLWIIYRPSRKLMIYHALVLFLAFTVRYNALYYPLIAGIAFLLSKQSILRKVLGLAICIILIGSFIEYNKAKYYDLCKKRIFTPFTGWQMANNAMYAYKFVPKDQRKPVPKKYQVLDKMITQYFDSTFNNPKYPFEMMMASTVYMWTPGLPLRKYMHDQFKKDSTAPELKRWASVSPFYEEYGKYIIKQYPMAFAKYYLWPNALKYYAPPIEFLEYYSTGVDSVSPIAQMWFEYKSNKITTKFKDFKVDILNFYPILVGTMNVIFFLGMLGFLLLQGYKQRPLMGKGLLLVVCLWLTNFGFSIFASPIALRFQLFPILVMTSFAFLFMEYLIKEATKKE</sequence>
<feature type="transmembrane region" description="Helical" evidence="1">
    <location>
        <begin position="403"/>
        <end position="426"/>
    </location>
</feature>
<feature type="transmembrane region" description="Helical" evidence="1">
    <location>
        <begin position="115"/>
        <end position="133"/>
    </location>
</feature>
<evidence type="ECO:0000256" key="1">
    <source>
        <dbReference type="SAM" id="Phobius"/>
    </source>
</evidence>
<dbReference type="STRING" id="104663.SAMN04488121_101522"/>
<dbReference type="Proteomes" id="UP000199045">
    <property type="component" value="Unassembled WGS sequence"/>
</dbReference>
<dbReference type="EMBL" id="FNBN01000001">
    <property type="protein sequence ID" value="SDF01377.1"/>
    <property type="molecule type" value="Genomic_DNA"/>
</dbReference>
<keyword evidence="1" id="KW-0472">Membrane</keyword>
<proteinExistence type="predicted"/>
<dbReference type="AlphaFoldDB" id="A0A1G7HLK1"/>
<keyword evidence="1" id="KW-0812">Transmembrane</keyword>
<organism evidence="2 3">
    <name type="scientific">Chitinophaga filiformis</name>
    <name type="common">Myxococcus filiformis</name>
    <name type="synonym">Flexibacter filiformis</name>
    <dbReference type="NCBI Taxonomy" id="104663"/>
    <lineage>
        <taxon>Bacteria</taxon>
        <taxon>Pseudomonadati</taxon>
        <taxon>Bacteroidota</taxon>
        <taxon>Chitinophagia</taxon>
        <taxon>Chitinophagales</taxon>
        <taxon>Chitinophagaceae</taxon>
        <taxon>Chitinophaga</taxon>
    </lineage>
</organism>
<name>A0A1G7HLK1_CHIFI</name>
<reference evidence="2 3" key="1">
    <citation type="submission" date="2016-10" db="EMBL/GenBank/DDBJ databases">
        <authorList>
            <person name="de Groot N.N."/>
        </authorList>
    </citation>
    <scope>NUCLEOTIDE SEQUENCE [LARGE SCALE GENOMIC DNA]</scope>
    <source>
        <strain evidence="2 3">DSM 527</strain>
    </source>
</reference>
<evidence type="ECO:0008006" key="4">
    <source>
        <dbReference type="Google" id="ProtNLM"/>
    </source>
</evidence>
<dbReference type="RefSeq" id="WP_089828666.1">
    <property type="nucleotide sequence ID" value="NZ_FNBN01000001.1"/>
</dbReference>
<feature type="transmembrane region" description="Helical" evidence="1">
    <location>
        <begin position="20"/>
        <end position="38"/>
    </location>
</feature>
<feature type="transmembrane region" description="Helical" evidence="1">
    <location>
        <begin position="169"/>
        <end position="193"/>
    </location>
</feature>
<evidence type="ECO:0000313" key="3">
    <source>
        <dbReference type="Proteomes" id="UP000199045"/>
    </source>
</evidence>
<gene>
    <name evidence="2" type="ORF">SAMN04488121_101522</name>
</gene>
<evidence type="ECO:0000313" key="2">
    <source>
        <dbReference type="EMBL" id="SDF01377.1"/>
    </source>
</evidence>
<feature type="transmembrane region" description="Helical" evidence="1">
    <location>
        <begin position="84"/>
        <end position="108"/>
    </location>
</feature>
<protein>
    <recommendedName>
        <fullName evidence="4">Dolichyl-phosphate-mannose-protein mannosyltransferase</fullName>
    </recommendedName>
</protein>
<dbReference type="OrthoDB" id="636847at2"/>
<accession>A0A1G7HLK1</accession>
<keyword evidence="1" id="KW-1133">Transmembrane helix</keyword>